<dbReference type="Pfam" id="PF02653">
    <property type="entry name" value="BPD_transp_2"/>
    <property type="match status" value="1"/>
</dbReference>
<accession>A0A6J7BU84</accession>
<reference evidence="9" key="1">
    <citation type="submission" date="2020-05" db="EMBL/GenBank/DDBJ databases">
        <authorList>
            <person name="Chiriac C."/>
            <person name="Salcher M."/>
            <person name="Ghai R."/>
            <person name="Kavagutti S V."/>
        </authorList>
    </citation>
    <scope>NUCLEOTIDE SEQUENCE</scope>
</reference>
<dbReference type="PANTHER" id="PTHR32196:SF21">
    <property type="entry name" value="ABC TRANSPORTER PERMEASE PROTEIN YPHD-RELATED"/>
    <property type="match status" value="1"/>
</dbReference>
<sequence>MSSGSQGVKSNSGSKLITSAKVRAFLMNDKVSVGLVVAVLGEILFFSLMSPYFMTSMNLINITRAIAVVGVVAVGETIVIISGGFDLSIGATMAASGMTSVYLVNMGVPLWVAFIAALSIGIVIGIINGVVISYAGINPLITTLATLAIVRGLGYIISKGQELPMHNESYLNIGAGKLFGVPYIVIILISMFLIFGFIMRNFRFGRYTYAIGSNAHASKLAGIPVGRWRILFYVTSSFLAAAGGILVVSRVGTAQPSFGQGIELLVITAVILGGTSLNGGKGTLLGTFFGLLLLGILNNGLILLSVPAYWQQVFQGTALLIAVLYDQWRQRT</sequence>
<protein>
    <submittedName>
        <fullName evidence="9">Unannotated protein</fullName>
    </submittedName>
</protein>
<feature type="transmembrane region" description="Helical" evidence="8">
    <location>
        <begin position="178"/>
        <end position="198"/>
    </location>
</feature>
<dbReference type="GO" id="GO:0005886">
    <property type="term" value="C:plasma membrane"/>
    <property type="evidence" value="ECO:0007669"/>
    <property type="project" value="UniProtKB-SubCell"/>
</dbReference>
<evidence type="ECO:0000256" key="5">
    <source>
        <dbReference type="ARBA" id="ARBA00022692"/>
    </source>
</evidence>
<evidence type="ECO:0000256" key="8">
    <source>
        <dbReference type="SAM" id="Phobius"/>
    </source>
</evidence>
<dbReference type="EMBL" id="CAFBJH010000007">
    <property type="protein sequence ID" value="CAB4847898.1"/>
    <property type="molecule type" value="Genomic_DNA"/>
</dbReference>
<dbReference type="GO" id="GO:0022857">
    <property type="term" value="F:transmembrane transporter activity"/>
    <property type="evidence" value="ECO:0007669"/>
    <property type="project" value="InterPro"/>
</dbReference>
<dbReference type="PANTHER" id="PTHR32196">
    <property type="entry name" value="ABC TRANSPORTER PERMEASE PROTEIN YPHD-RELATED-RELATED"/>
    <property type="match status" value="1"/>
</dbReference>
<evidence type="ECO:0000256" key="7">
    <source>
        <dbReference type="ARBA" id="ARBA00023136"/>
    </source>
</evidence>
<dbReference type="InterPro" id="IPR001851">
    <property type="entry name" value="ABC_transp_permease"/>
</dbReference>
<evidence type="ECO:0000256" key="2">
    <source>
        <dbReference type="ARBA" id="ARBA00022448"/>
    </source>
</evidence>
<comment type="subcellular location">
    <subcellularLocation>
        <location evidence="1">Cell membrane</location>
        <topology evidence="1">Multi-pass membrane protein</topology>
    </subcellularLocation>
</comment>
<keyword evidence="6 8" id="KW-1133">Transmembrane helix</keyword>
<feature type="transmembrane region" description="Helical" evidence="8">
    <location>
        <begin position="230"/>
        <end position="252"/>
    </location>
</feature>
<evidence type="ECO:0000313" key="9">
    <source>
        <dbReference type="EMBL" id="CAB4847898.1"/>
    </source>
</evidence>
<feature type="transmembrane region" description="Helical" evidence="8">
    <location>
        <begin position="284"/>
        <end position="302"/>
    </location>
</feature>
<keyword evidence="3" id="KW-1003">Cell membrane</keyword>
<evidence type="ECO:0000256" key="4">
    <source>
        <dbReference type="ARBA" id="ARBA00022519"/>
    </source>
</evidence>
<name>A0A6J7BU84_9ZZZZ</name>
<dbReference type="AlphaFoldDB" id="A0A6J7BU84"/>
<dbReference type="CDD" id="cd06579">
    <property type="entry name" value="TM_PBP1_transp_AraH_like"/>
    <property type="match status" value="1"/>
</dbReference>
<keyword evidence="7 8" id="KW-0472">Membrane</keyword>
<organism evidence="9">
    <name type="scientific">freshwater metagenome</name>
    <dbReference type="NCBI Taxonomy" id="449393"/>
    <lineage>
        <taxon>unclassified sequences</taxon>
        <taxon>metagenomes</taxon>
        <taxon>ecological metagenomes</taxon>
    </lineage>
</organism>
<feature type="transmembrane region" description="Helical" evidence="8">
    <location>
        <begin position="65"/>
        <end position="90"/>
    </location>
</feature>
<feature type="transmembrane region" description="Helical" evidence="8">
    <location>
        <begin position="31"/>
        <end position="53"/>
    </location>
</feature>
<keyword evidence="5 8" id="KW-0812">Transmembrane</keyword>
<feature type="transmembrane region" description="Helical" evidence="8">
    <location>
        <begin position="308"/>
        <end position="325"/>
    </location>
</feature>
<keyword evidence="4" id="KW-0997">Cell inner membrane</keyword>
<keyword evidence="2" id="KW-0813">Transport</keyword>
<evidence type="ECO:0000256" key="1">
    <source>
        <dbReference type="ARBA" id="ARBA00004651"/>
    </source>
</evidence>
<gene>
    <name evidence="9" type="ORF">UFOPK3287_00206</name>
</gene>
<feature type="transmembrane region" description="Helical" evidence="8">
    <location>
        <begin position="110"/>
        <end position="132"/>
    </location>
</feature>
<proteinExistence type="predicted"/>
<evidence type="ECO:0000256" key="3">
    <source>
        <dbReference type="ARBA" id="ARBA00022475"/>
    </source>
</evidence>
<feature type="transmembrane region" description="Helical" evidence="8">
    <location>
        <begin position="258"/>
        <end position="277"/>
    </location>
</feature>
<evidence type="ECO:0000256" key="6">
    <source>
        <dbReference type="ARBA" id="ARBA00022989"/>
    </source>
</evidence>
<feature type="transmembrane region" description="Helical" evidence="8">
    <location>
        <begin position="139"/>
        <end position="158"/>
    </location>
</feature>